<evidence type="ECO:0000256" key="2">
    <source>
        <dbReference type="ARBA" id="ARBA00022801"/>
    </source>
</evidence>
<dbReference type="InterPro" id="IPR000387">
    <property type="entry name" value="Tyr_Pase_dom"/>
</dbReference>
<dbReference type="InterPro" id="IPR055214">
    <property type="entry name" value="PTP-NADK"/>
</dbReference>
<dbReference type="Gene3D" id="3.90.190.10">
    <property type="entry name" value="Protein tyrosine phosphatase superfamily"/>
    <property type="match status" value="1"/>
</dbReference>
<dbReference type="EMBL" id="JAEMEF010000002">
    <property type="protein sequence ID" value="MBL7558677.1"/>
    <property type="molecule type" value="Genomic_DNA"/>
</dbReference>
<comment type="similarity">
    <text evidence="1">Belongs to the protein-tyrosine phosphatase family.</text>
</comment>
<gene>
    <name evidence="5" type="ORF">JAO71_02585</name>
</gene>
<dbReference type="InterPro" id="IPR003595">
    <property type="entry name" value="Tyr_Pase_cat"/>
</dbReference>
<dbReference type="Proteomes" id="UP000605013">
    <property type="component" value="Unassembled WGS sequence"/>
</dbReference>
<organism evidence="5 6">
    <name type="scientific">Olleya sediminilitoris</name>
    <dbReference type="NCBI Taxonomy" id="2795739"/>
    <lineage>
        <taxon>Bacteria</taxon>
        <taxon>Pseudomonadati</taxon>
        <taxon>Bacteroidota</taxon>
        <taxon>Flavobacteriia</taxon>
        <taxon>Flavobacteriales</taxon>
        <taxon>Flavobacteriaceae</taxon>
    </lineage>
</organism>
<evidence type="ECO:0000259" key="4">
    <source>
        <dbReference type="PROSITE" id="PS50056"/>
    </source>
</evidence>
<reference evidence="5 6" key="1">
    <citation type="submission" date="2020-12" db="EMBL/GenBank/DDBJ databases">
        <title>Olleya sediminilitoris sp. nov., isolated from a tidal flat.</title>
        <authorList>
            <person name="Park S."/>
            <person name="Yoon J.-H."/>
        </authorList>
    </citation>
    <scope>NUCLEOTIDE SEQUENCE [LARGE SCALE GENOMIC DNA]</scope>
    <source>
        <strain evidence="5 6">YSTF-M6</strain>
    </source>
</reference>
<dbReference type="InterPro" id="IPR020422">
    <property type="entry name" value="TYR_PHOSPHATASE_DUAL_dom"/>
</dbReference>
<evidence type="ECO:0000256" key="1">
    <source>
        <dbReference type="ARBA" id="ARBA00009580"/>
    </source>
</evidence>
<name>A0ABS1WHU1_9FLAO</name>
<dbReference type="SUPFAM" id="SSF52799">
    <property type="entry name" value="(Phosphotyrosine protein) phosphatases II"/>
    <property type="match status" value="1"/>
</dbReference>
<proteinExistence type="inferred from homology"/>
<dbReference type="PANTHER" id="PTHR31126:SF72">
    <property type="entry name" value="DUAL SPECIFICITY PROTEIN PHOSPHATASE TPBA"/>
    <property type="match status" value="1"/>
</dbReference>
<evidence type="ECO:0000313" key="5">
    <source>
        <dbReference type="EMBL" id="MBL7558677.1"/>
    </source>
</evidence>
<accession>A0ABS1WHU1</accession>
<dbReference type="PROSITE" id="PS00383">
    <property type="entry name" value="TYR_PHOSPHATASE_1"/>
    <property type="match status" value="1"/>
</dbReference>
<dbReference type="PROSITE" id="PS50054">
    <property type="entry name" value="TYR_PHOSPHATASE_DUAL"/>
    <property type="match status" value="1"/>
</dbReference>
<dbReference type="RefSeq" id="WP_202998618.1">
    <property type="nucleotide sequence ID" value="NZ_JAEMEF010000002.1"/>
</dbReference>
<dbReference type="Pfam" id="PF22741">
    <property type="entry name" value="PTP-NADK"/>
    <property type="match status" value="1"/>
</dbReference>
<feature type="domain" description="Tyrosine-protein phosphatase" evidence="3">
    <location>
        <begin position="36"/>
        <end position="183"/>
    </location>
</feature>
<dbReference type="InterPro" id="IPR029021">
    <property type="entry name" value="Prot-tyrosine_phosphatase-like"/>
</dbReference>
<feature type="domain" description="Tyrosine specific protein phosphatases" evidence="4">
    <location>
        <begin position="102"/>
        <end position="158"/>
    </location>
</feature>
<dbReference type="PROSITE" id="PS50056">
    <property type="entry name" value="TYR_PHOSPHATASE_2"/>
    <property type="match status" value="1"/>
</dbReference>
<protein>
    <submittedName>
        <fullName evidence="5">Dual specificity protein phosphatase family protein</fullName>
    </submittedName>
</protein>
<evidence type="ECO:0000259" key="3">
    <source>
        <dbReference type="PROSITE" id="PS50054"/>
    </source>
</evidence>
<keyword evidence="6" id="KW-1185">Reference proteome</keyword>
<dbReference type="InterPro" id="IPR016130">
    <property type="entry name" value="Tyr_Pase_AS"/>
</dbReference>
<comment type="caution">
    <text evidence="5">The sequence shown here is derived from an EMBL/GenBank/DDBJ whole genome shotgun (WGS) entry which is preliminary data.</text>
</comment>
<dbReference type="PANTHER" id="PTHR31126">
    <property type="entry name" value="TYROSINE-PROTEIN PHOSPHATASE"/>
    <property type="match status" value="1"/>
</dbReference>
<keyword evidence="2" id="KW-0378">Hydrolase</keyword>
<evidence type="ECO:0000313" key="6">
    <source>
        <dbReference type="Proteomes" id="UP000605013"/>
    </source>
</evidence>
<dbReference type="SMART" id="SM00404">
    <property type="entry name" value="PTPc_motif"/>
    <property type="match status" value="1"/>
</dbReference>
<sequence>MNKLIIVFTLFVSFGYAQNTNDREKQDDNIEIKSKNFDNLYRINDSIYRSEQPSKKGFIELDTSGIKTIVNLRRLRNDIKKAKGTDLQLEHIPLATKQITEQDILEVIQHIDNAEKPLLIHCWHGSDRTGVMVAAYRIVIENWSKEKAIKEFRNKKFGYHENKYPNLLYLLEHLNVEDIKKQLKTTN</sequence>